<dbReference type="EMBL" id="JANQDX010000004">
    <property type="protein sequence ID" value="KAL0925119.1"/>
    <property type="molecule type" value="Genomic_DNA"/>
</dbReference>
<dbReference type="Proteomes" id="UP001552299">
    <property type="component" value="Unassembled WGS sequence"/>
</dbReference>
<proteinExistence type="predicted"/>
<evidence type="ECO:0000313" key="1">
    <source>
        <dbReference type="EMBL" id="KAL0925119.1"/>
    </source>
</evidence>
<sequence>MSPPCMADPDVDHGFVYDDQGRTNILGSPFFDLNLEVDYSVEDYVDRILFTLAPSIEEHIPTGRWIIISHPSDPPSSATSPTNYTLGITCLLVASLEIAFECNGKWLQTTGD</sequence>
<dbReference type="AlphaFoldDB" id="A0ABD0VIX0"/>
<gene>
    <name evidence="1" type="ORF">M5K25_003428</name>
</gene>
<accession>A0ABD0VIX0</accession>
<keyword evidence="2" id="KW-1185">Reference proteome</keyword>
<name>A0ABD0VIX0_DENTH</name>
<comment type="caution">
    <text evidence="1">The sequence shown here is derived from an EMBL/GenBank/DDBJ whole genome shotgun (WGS) entry which is preliminary data.</text>
</comment>
<evidence type="ECO:0000313" key="2">
    <source>
        <dbReference type="Proteomes" id="UP001552299"/>
    </source>
</evidence>
<reference evidence="1 2" key="1">
    <citation type="journal article" date="2024" name="Plant Biotechnol. J.">
        <title>Dendrobium thyrsiflorum genome and its molecular insights into genes involved in important horticultural traits.</title>
        <authorList>
            <person name="Chen B."/>
            <person name="Wang J.Y."/>
            <person name="Zheng P.J."/>
            <person name="Li K.L."/>
            <person name="Liang Y.M."/>
            <person name="Chen X.F."/>
            <person name="Zhang C."/>
            <person name="Zhao X."/>
            <person name="He X."/>
            <person name="Zhang G.Q."/>
            <person name="Liu Z.J."/>
            <person name="Xu Q."/>
        </authorList>
    </citation>
    <scope>NUCLEOTIDE SEQUENCE [LARGE SCALE GENOMIC DNA]</scope>
    <source>
        <strain evidence="1">GZMU011</strain>
    </source>
</reference>
<organism evidence="1 2">
    <name type="scientific">Dendrobium thyrsiflorum</name>
    <name type="common">Pinecone-like raceme dendrobium</name>
    <name type="synonym">Orchid</name>
    <dbReference type="NCBI Taxonomy" id="117978"/>
    <lineage>
        <taxon>Eukaryota</taxon>
        <taxon>Viridiplantae</taxon>
        <taxon>Streptophyta</taxon>
        <taxon>Embryophyta</taxon>
        <taxon>Tracheophyta</taxon>
        <taxon>Spermatophyta</taxon>
        <taxon>Magnoliopsida</taxon>
        <taxon>Liliopsida</taxon>
        <taxon>Asparagales</taxon>
        <taxon>Orchidaceae</taxon>
        <taxon>Epidendroideae</taxon>
        <taxon>Malaxideae</taxon>
        <taxon>Dendrobiinae</taxon>
        <taxon>Dendrobium</taxon>
    </lineage>
</organism>
<protein>
    <submittedName>
        <fullName evidence="1">Uncharacterized protein</fullName>
    </submittedName>
</protein>